<keyword evidence="1" id="KW-1133">Transmembrane helix</keyword>
<keyword evidence="1" id="KW-0472">Membrane</keyword>
<evidence type="ECO:0000313" key="3">
    <source>
        <dbReference type="EMBL" id="GAA4227578.1"/>
    </source>
</evidence>
<keyword evidence="4" id="KW-1185">Reference proteome</keyword>
<dbReference type="InterPro" id="IPR041347">
    <property type="entry name" value="MftR_C"/>
</dbReference>
<evidence type="ECO:0000256" key="1">
    <source>
        <dbReference type="SAM" id="Phobius"/>
    </source>
</evidence>
<dbReference type="EMBL" id="BAABAS010000004">
    <property type="protein sequence ID" value="GAA4227578.1"/>
    <property type="molecule type" value="Genomic_DNA"/>
</dbReference>
<feature type="domain" description="MftR C-terminal" evidence="2">
    <location>
        <begin position="15"/>
        <end position="111"/>
    </location>
</feature>
<accession>A0ABP8BW75</accession>
<feature type="transmembrane region" description="Helical" evidence="1">
    <location>
        <begin position="81"/>
        <end position="102"/>
    </location>
</feature>
<keyword evidence="1" id="KW-0812">Transmembrane</keyword>
<dbReference type="Proteomes" id="UP001501710">
    <property type="component" value="Unassembled WGS sequence"/>
</dbReference>
<protein>
    <recommendedName>
        <fullName evidence="2">MftR C-terminal domain-containing protein</fullName>
    </recommendedName>
</protein>
<gene>
    <name evidence="3" type="ORF">GCM10022254_15610</name>
</gene>
<comment type="caution">
    <text evidence="3">The sequence shown here is derived from an EMBL/GenBank/DDBJ whole genome shotgun (WGS) entry which is preliminary data.</text>
</comment>
<evidence type="ECO:0000259" key="2">
    <source>
        <dbReference type="Pfam" id="PF17754"/>
    </source>
</evidence>
<sequence>MIGSVLADPRPGETPAELLVRAVRTVLGSGADLTGRAARQRAELIRRTPALRVGALRKVAAGQREIATAPRAAYADELDPLVASALVGAVVGALVAAIVTLYSDPALDDVVRSPERMRQELDRAVVTAGN</sequence>
<organism evidence="3 4">
    <name type="scientific">Actinomadura meridiana</name>
    <dbReference type="NCBI Taxonomy" id="559626"/>
    <lineage>
        <taxon>Bacteria</taxon>
        <taxon>Bacillati</taxon>
        <taxon>Actinomycetota</taxon>
        <taxon>Actinomycetes</taxon>
        <taxon>Streptosporangiales</taxon>
        <taxon>Thermomonosporaceae</taxon>
        <taxon>Actinomadura</taxon>
    </lineage>
</organism>
<dbReference type="Pfam" id="PF17754">
    <property type="entry name" value="TetR_C_14"/>
    <property type="match status" value="1"/>
</dbReference>
<proteinExistence type="predicted"/>
<dbReference type="Gene3D" id="1.10.357.10">
    <property type="entry name" value="Tetracycline Repressor, domain 2"/>
    <property type="match status" value="1"/>
</dbReference>
<reference evidence="4" key="1">
    <citation type="journal article" date="2019" name="Int. J. Syst. Evol. Microbiol.">
        <title>The Global Catalogue of Microorganisms (GCM) 10K type strain sequencing project: providing services to taxonomists for standard genome sequencing and annotation.</title>
        <authorList>
            <consortium name="The Broad Institute Genomics Platform"/>
            <consortium name="The Broad Institute Genome Sequencing Center for Infectious Disease"/>
            <person name="Wu L."/>
            <person name="Ma J."/>
        </authorList>
    </citation>
    <scope>NUCLEOTIDE SEQUENCE [LARGE SCALE GENOMIC DNA]</scope>
    <source>
        <strain evidence="4">JCM 17440</strain>
    </source>
</reference>
<name>A0ABP8BW75_9ACTN</name>
<dbReference type="RefSeq" id="WP_344892011.1">
    <property type="nucleotide sequence ID" value="NZ_BAABAS010000004.1"/>
</dbReference>
<evidence type="ECO:0000313" key="4">
    <source>
        <dbReference type="Proteomes" id="UP001501710"/>
    </source>
</evidence>